<feature type="region of interest" description="Disordered" evidence="1">
    <location>
        <begin position="32"/>
        <end position="53"/>
    </location>
</feature>
<gene>
    <name evidence="2" type="ORF">CH63R_06502</name>
</gene>
<protein>
    <submittedName>
        <fullName evidence="2">Uncharacterized protein</fullName>
    </submittedName>
</protein>
<evidence type="ECO:0000256" key="1">
    <source>
        <dbReference type="SAM" id="MobiDB-lite"/>
    </source>
</evidence>
<dbReference type="RefSeq" id="XP_018159327.1">
    <property type="nucleotide sequence ID" value="XM_018301477.1"/>
</dbReference>
<dbReference type="KEGG" id="chig:CH63R_06502"/>
<name>A0A1B7YFU3_COLHI</name>
<dbReference type="EMBL" id="LTAN01000004">
    <property type="protein sequence ID" value="OBR10810.1"/>
    <property type="molecule type" value="Genomic_DNA"/>
</dbReference>
<dbReference type="AlphaFoldDB" id="A0A1B7YFU3"/>
<keyword evidence="3" id="KW-1185">Reference proteome</keyword>
<dbReference type="GeneID" id="28865584"/>
<comment type="caution">
    <text evidence="2">The sequence shown here is derived from an EMBL/GenBank/DDBJ whole genome shotgun (WGS) entry which is preliminary data.</text>
</comment>
<sequence>MPRVLWAAEGDEQGTTLRLSQPASQGNISFSFEHVPPQTPPMPAPASPTSPTSRSVVSYSLLTSFPSAHRHRHSHSQSHTHISPHSTRSFTPQSHYSQANVNTISFVADAVILKPPPPHLTSTPFGRGSLYMLLSAAIDQKGIVTVHCRLAAAAICNLPASCPNYYCTAPVLPPLPHATPPPPCRDQIETLSFTGSGLPTSSLRDELEPPQAPSSVSVANPPSKSPPVPFQRLASYAHTSSPFGGERGGWLPKELRLGQRATAASS</sequence>
<dbReference type="VEuPathDB" id="FungiDB:CH63R_06502"/>
<dbReference type="Proteomes" id="UP000092177">
    <property type="component" value="Chromosome 4"/>
</dbReference>
<proteinExistence type="predicted"/>
<feature type="compositionally biased region" description="Low complexity" evidence="1">
    <location>
        <begin position="213"/>
        <end position="222"/>
    </location>
</feature>
<feature type="compositionally biased region" description="Pro residues" evidence="1">
    <location>
        <begin position="37"/>
        <end position="48"/>
    </location>
</feature>
<evidence type="ECO:0000313" key="3">
    <source>
        <dbReference type="Proteomes" id="UP000092177"/>
    </source>
</evidence>
<evidence type="ECO:0000313" key="2">
    <source>
        <dbReference type="EMBL" id="OBR10810.1"/>
    </source>
</evidence>
<feature type="region of interest" description="Disordered" evidence="1">
    <location>
        <begin position="70"/>
        <end position="93"/>
    </location>
</feature>
<accession>A0A1B7YFU3</accession>
<feature type="region of interest" description="Disordered" evidence="1">
    <location>
        <begin position="198"/>
        <end position="266"/>
    </location>
</feature>
<organism evidence="2 3">
    <name type="scientific">Colletotrichum higginsianum (strain IMI 349063)</name>
    <name type="common">Crucifer anthracnose fungus</name>
    <dbReference type="NCBI Taxonomy" id="759273"/>
    <lineage>
        <taxon>Eukaryota</taxon>
        <taxon>Fungi</taxon>
        <taxon>Dikarya</taxon>
        <taxon>Ascomycota</taxon>
        <taxon>Pezizomycotina</taxon>
        <taxon>Sordariomycetes</taxon>
        <taxon>Hypocreomycetidae</taxon>
        <taxon>Glomerellales</taxon>
        <taxon>Glomerellaceae</taxon>
        <taxon>Colletotrichum</taxon>
        <taxon>Colletotrichum destructivum species complex</taxon>
    </lineage>
</organism>
<reference evidence="3" key="1">
    <citation type="journal article" date="2017" name="BMC Genomics">
        <title>Gapless genome assembly of Colletotrichum higginsianum reveals chromosome structure and association of transposable elements with secondary metabolite gene clusters.</title>
        <authorList>
            <person name="Dallery J.-F."/>
            <person name="Lapalu N."/>
            <person name="Zampounis A."/>
            <person name="Pigne S."/>
            <person name="Luyten I."/>
            <person name="Amselem J."/>
            <person name="Wittenberg A.H.J."/>
            <person name="Zhou S."/>
            <person name="de Queiroz M.V."/>
            <person name="Robin G.P."/>
            <person name="Auger A."/>
            <person name="Hainaut M."/>
            <person name="Henrissat B."/>
            <person name="Kim K.-T."/>
            <person name="Lee Y.-H."/>
            <person name="Lespinet O."/>
            <person name="Schwartz D.C."/>
            <person name="Thon M.R."/>
            <person name="O'Connell R.J."/>
        </authorList>
    </citation>
    <scope>NUCLEOTIDE SEQUENCE [LARGE SCALE GENOMIC DNA]</scope>
    <source>
        <strain evidence="3">IMI 349063</strain>
    </source>
</reference>